<evidence type="ECO:0000313" key="1">
    <source>
        <dbReference type="EMBL" id="OON38102.1"/>
    </source>
</evidence>
<dbReference type="AlphaFoldDB" id="A0A1S8YGQ9"/>
<organism evidence="1 2">
    <name type="scientific">Izhakiella australiensis</name>
    <dbReference type="NCBI Taxonomy" id="1926881"/>
    <lineage>
        <taxon>Bacteria</taxon>
        <taxon>Pseudomonadati</taxon>
        <taxon>Pseudomonadota</taxon>
        <taxon>Gammaproteobacteria</taxon>
        <taxon>Enterobacterales</taxon>
        <taxon>Erwiniaceae</taxon>
        <taxon>Izhakiella</taxon>
    </lineage>
</organism>
<proteinExistence type="predicted"/>
<name>A0A1S8YGQ9_9GAMM</name>
<accession>A0A1S8YGQ9</accession>
<gene>
    <name evidence="1" type="ORF">BTJ39_19255</name>
</gene>
<comment type="caution">
    <text evidence="1">The sequence shown here is derived from an EMBL/GenBank/DDBJ whole genome shotgun (WGS) entry which is preliminary data.</text>
</comment>
<evidence type="ECO:0000313" key="2">
    <source>
        <dbReference type="Proteomes" id="UP000190667"/>
    </source>
</evidence>
<keyword evidence="2" id="KW-1185">Reference proteome</keyword>
<dbReference type="RefSeq" id="WP_078004340.1">
    <property type="nucleotide sequence ID" value="NZ_MRUL01000017.1"/>
</dbReference>
<reference evidence="1 2" key="1">
    <citation type="submission" date="2016-12" db="EMBL/GenBank/DDBJ databases">
        <title>Izhakiella australiana sp. nov. of genus Izhakiella isolated from Australian desert.</title>
        <authorList>
            <person name="Ji M."/>
        </authorList>
    </citation>
    <scope>NUCLEOTIDE SEQUENCE [LARGE SCALE GENOMIC DNA]</scope>
    <source>
        <strain evidence="1 2">D4N98</strain>
    </source>
</reference>
<dbReference type="OrthoDB" id="6626969at2"/>
<dbReference type="Proteomes" id="UP000190667">
    <property type="component" value="Unassembled WGS sequence"/>
</dbReference>
<sequence length="209" mass="23961">MKHIKLGKYVLIYLAGFLTSFSGVLDSLVKIPLSYEELKKSYVYDNKFLTGQWTTNAEYLANSSELGLDPSQPKMTLSMKVFEDGSASGEMMSEKICDALPLTWNIRLEADAPTFRDFFFNRKFYLKQLHKGRIQTVAELELVNKDRKHGSMKFNVIGDGTGALPKKITLAKNLPQYISDFKELSDYCGESPIQYWKDFYPKRGKNIHK</sequence>
<dbReference type="EMBL" id="MRUL01000017">
    <property type="protein sequence ID" value="OON38102.1"/>
    <property type="molecule type" value="Genomic_DNA"/>
</dbReference>
<protein>
    <submittedName>
        <fullName evidence="1">Uncharacterized protein</fullName>
    </submittedName>
</protein>